<accession>A0ABD2C2J9</accession>
<evidence type="ECO:0000313" key="3">
    <source>
        <dbReference type="Proteomes" id="UP001607303"/>
    </source>
</evidence>
<name>A0ABD2C2J9_VESMC</name>
<protein>
    <submittedName>
        <fullName evidence="2">Uncharacterized protein</fullName>
    </submittedName>
</protein>
<comment type="caution">
    <text evidence="2">The sequence shown here is derived from an EMBL/GenBank/DDBJ whole genome shotgun (WGS) entry which is preliminary data.</text>
</comment>
<dbReference type="AlphaFoldDB" id="A0ABD2C2J9"/>
<organism evidence="2 3">
    <name type="scientific">Vespula maculifrons</name>
    <name type="common">Eastern yellow jacket</name>
    <name type="synonym">Wasp</name>
    <dbReference type="NCBI Taxonomy" id="7453"/>
    <lineage>
        <taxon>Eukaryota</taxon>
        <taxon>Metazoa</taxon>
        <taxon>Ecdysozoa</taxon>
        <taxon>Arthropoda</taxon>
        <taxon>Hexapoda</taxon>
        <taxon>Insecta</taxon>
        <taxon>Pterygota</taxon>
        <taxon>Neoptera</taxon>
        <taxon>Endopterygota</taxon>
        <taxon>Hymenoptera</taxon>
        <taxon>Apocrita</taxon>
        <taxon>Aculeata</taxon>
        <taxon>Vespoidea</taxon>
        <taxon>Vespidae</taxon>
        <taxon>Vespinae</taxon>
        <taxon>Vespula</taxon>
    </lineage>
</organism>
<evidence type="ECO:0000313" key="2">
    <source>
        <dbReference type="EMBL" id="KAL2739269.1"/>
    </source>
</evidence>
<gene>
    <name evidence="2" type="ORF">V1477_010658</name>
</gene>
<dbReference type="Proteomes" id="UP001607303">
    <property type="component" value="Unassembled WGS sequence"/>
</dbReference>
<feature type="region of interest" description="Disordered" evidence="1">
    <location>
        <begin position="76"/>
        <end position="103"/>
    </location>
</feature>
<feature type="compositionally biased region" description="Acidic residues" evidence="1">
    <location>
        <begin position="80"/>
        <end position="89"/>
    </location>
</feature>
<reference evidence="2 3" key="1">
    <citation type="journal article" date="2024" name="Ann. Entomol. Soc. Am.">
        <title>Genomic analyses of the southern and eastern yellowjacket wasps (Hymenoptera: Vespidae) reveal evolutionary signatures of social life.</title>
        <authorList>
            <person name="Catto M.A."/>
            <person name="Caine P.B."/>
            <person name="Orr S.E."/>
            <person name="Hunt B.G."/>
            <person name="Goodisman M.A.D."/>
        </authorList>
    </citation>
    <scope>NUCLEOTIDE SEQUENCE [LARGE SCALE GENOMIC DNA]</scope>
    <source>
        <strain evidence="2">232</strain>
        <tissue evidence="2">Head and thorax</tissue>
    </source>
</reference>
<keyword evidence="3" id="KW-1185">Reference proteome</keyword>
<sequence>MSSKNNVATRFAPLASASNSSNLNRRRFALAFVLRAVRELYLPTLLGLDHRITVRYSVFCGVSPRWSLGSHCGIERGEEVKEEEEEEEEEKRKRKSRRRRSIE</sequence>
<feature type="compositionally biased region" description="Basic residues" evidence="1">
    <location>
        <begin position="92"/>
        <end position="103"/>
    </location>
</feature>
<evidence type="ECO:0000256" key="1">
    <source>
        <dbReference type="SAM" id="MobiDB-lite"/>
    </source>
</evidence>
<proteinExistence type="predicted"/>
<dbReference type="EMBL" id="JAYRBN010000061">
    <property type="protein sequence ID" value="KAL2739269.1"/>
    <property type="molecule type" value="Genomic_DNA"/>
</dbReference>